<proteinExistence type="predicted"/>
<keyword evidence="1" id="KW-0808">Transferase</keyword>
<gene>
    <name evidence="1" type="ORF">D3878_10155</name>
</gene>
<dbReference type="Gene3D" id="3.40.50.2000">
    <property type="entry name" value="Glycogen Phosphorylase B"/>
    <property type="match status" value="1"/>
</dbReference>
<dbReference type="SUPFAM" id="SSF53756">
    <property type="entry name" value="UDP-Glycosyltransferase/glycogen phosphorylase"/>
    <property type="match status" value="1"/>
</dbReference>
<keyword evidence="2" id="KW-1185">Reference proteome</keyword>
<dbReference type="Proteomes" id="UP000266327">
    <property type="component" value="Unassembled WGS sequence"/>
</dbReference>
<evidence type="ECO:0000313" key="2">
    <source>
        <dbReference type="Proteomes" id="UP000266327"/>
    </source>
</evidence>
<name>A0A3A3GI02_9BURK</name>
<dbReference type="AlphaFoldDB" id="A0A3A3GI02"/>
<protein>
    <submittedName>
        <fullName evidence="1">Glycosyltransferase family 1 protein</fullName>
    </submittedName>
</protein>
<organism evidence="1 2">
    <name type="scientific">Noviherbaspirillum sedimenti</name>
    <dbReference type="NCBI Taxonomy" id="2320865"/>
    <lineage>
        <taxon>Bacteria</taxon>
        <taxon>Pseudomonadati</taxon>
        <taxon>Pseudomonadota</taxon>
        <taxon>Betaproteobacteria</taxon>
        <taxon>Burkholderiales</taxon>
        <taxon>Oxalobacteraceae</taxon>
        <taxon>Noviherbaspirillum</taxon>
    </lineage>
</organism>
<dbReference type="GO" id="GO:0016740">
    <property type="term" value="F:transferase activity"/>
    <property type="evidence" value="ECO:0007669"/>
    <property type="project" value="UniProtKB-KW"/>
</dbReference>
<evidence type="ECO:0000313" key="1">
    <source>
        <dbReference type="EMBL" id="RJG01896.1"/>
    </source>
</evidence>
<accession>A0A3A3GI02</accession>
<reference evidence="2" key="1">
    <citation type="submission" date="2018-09" db="EMBL/GenBank/DDBJ databases">
        <authorList>
            <person name="Zhu H."/>
        </authorList>
    </citation>
    <scope>NUCLEOTIDE SEQUENCE [LARGE SCALE GENOMIC DNA]</scope>
    <source>
        <strain evidence="2">K1S02-23</strain>
    </source>
</reference>
<dbReference type="EMBL" id="QYUQ01000002">
    <property type="protein sequence ID" value="RJG01896.1"/>
    <property type="molecule type" value="Genomic_DNA"/>
</dbReference>
<comment type="caution">
    <text evidence="1">The sequence shown here is derived from an EMBL/GenBank/DDBJ whole genome shotgun (WGS) entry which is preliminary data.</text>
</comment>
<sequence length="213" mass="24178">MIDIIHHPCMNTEIDWQISSPTREHLRFGLLGIAGRSKGLDVFARLALRVEKQAAIAADFRLVGKLQANCQNVDLSGISGPRPFSKDWLSHELFEQELANIQYVVLPYNMDYYGLSASGVLLDVLRWRKPIVSFDTPVIRELTNRFGDIGYICGDENEMLATVNSLLSTFDQERYLSQQCNLDRAYRSRLPEATAIEYAQTQNAFGRTTMEVL</sequence>